<evidence type="ECO:0000256" key="2">
    <source>
        <dbReference type="ARBA" id="ARBA00022723"/>
    </source>
</evidence>
<proteinExistence type="predicted"/>
<dbReference type="GO" id="GO:0046872">
    <property type="term" value="F:metal ion binding"/>
    <property type="evidence" value="ECO:0007669"/>
    <property type="project" value="UniProtKB-KW"/>
</dbReference>
<keyword evidence="4" id="KW-1185">Reference proteome</keyword>
<evidence type="ECO:0000313" key="4">
    <source>
        <dbReference type="Proteomes" id="UP000887565"/>
    </source>
</evidence>
<organism evidence="4 5">
    <name type="scientific">Romanomermis culicivorax</name>
    <name type="common">Nematode worm</name>
    <dbReference type="NCBI Taxonomy" id="13658"/>
    <lineage>
        <taxon>Eukaryota</taxon>
        <taxon>Metazoa</taxon>
        <taxon>Ecdysozoa</taxon>
        <taxon>Nematoda</taxon>
        <taxon>Enoplea</taxon>
        <taxon>Dorylaimia</taxon>
        <taxon>Mermithida</taxon>
        <taxon>Mermithoidea</taxon>
        <taxon>Mermithidae</taxon>
        <taxon>Romanomermis</taxon>
    </lineage>
</organism>
<comment type="cofactor">
    <cofactor evidence="1">
        <name>a divalent metal cation</name>
        <dbReference type="ChEBI" id="CHEBI:60240"/>
    </cofactor>
</comment>
<protein>
    <submittedName>
        <fullName evidence="5">DDE Tnp4 domain-containing protein</fullName>
    </submittedName>
</protein>
<evidence type="ECO:0000313" key="5">
    <source>
        <dbReference type="WBParaSite" id="nRc.2.0.1.t30726-RA"/>
    </source>
</evidence>
<reference evidence="5" key="1">
    <citation type="submission" date="2022-11" db="UniProtKB">
        <authorList>
            <consortium name="WormBaseParasite"/>
        </authorList>
    </citation>
    <scope>IDENTIFICATION</scope>
</reference>
<dbReference type="Proteomes" id="UP000887565">
    <property type="component" value="Unplaced"/>
</dbReference>
<dbReference type="Pfam" id="PF13359">
    <property type="entry name" value="DDE_Tnp_4"/>
    <property type="match status" value="1"/>
</dbReference>
<dbReference type="InterPro" id="IPR027806">
    <property type="entry name" value="HARBI1_dom"/>
</dbReference>
<feature type="domain" description="DDE Tnp4" evidence="3">
    <location>
        <begin position="32"/>
        <end position="87"/>
    </location>
</feature>
<evidence type="ECO:0000259" key="3">
    <source>
        <dbReference type="Pfam" id="PF13359"/>
    </source>
</evidence>
<name>A0A915JWM4_ROMCU</name>
<accession>A0A915JWM4</accession>
<dbReference type="AlphaFoldDB" id="A0A915JWM4"/>
<sequence>MKVLIYIQKIVSMQMTYLSKVKQLFIDNNVELQETIQLLEIHHKEKRMVVERLNGILKRRFPCLSTLMRFSPKKCCILIVACAVLHNYAHRHNDLEKDEDDTSTSVMDEEFDN</sequence>
<evidence type="ECO:0000256" key="1">
    <source>
        <dbReference type="ARBA" id="ARBA00001968"/>
    </source>
</evidence>
<keyword evidence="2" id="KW-0479">Metal-binding</keyword>
<dbReference type="WBParaSite" id="nRc.2.0.1.t30726-RA">
    <property type="protein sequence ID" value="nRc.2.0.1.t30726-RA"/>
    <property type="gene ID" value="nRc.2.0.1.g30726"/>
</dbReference>